<dbReference type="InterPro" id="IPR002156">
    <property type="entry name" value="RNaseH_domain"/>
</dbReference>
<dbReference type="PANTHER" id="PTHR47723:SF13">
    <property type="entry name" value="PUTATIVE-RELATED"/>
    <property type="match status" value="1"/>
</dbReference>
<dbReference type="CDD" id="cd06222">
    <property type="entry name" value="RNase_H_like"/>
    <property type="match status" value="1"/>
</dbReference>
<evidence type="ECO:0000313" key="2">
    <source>
        <dbReference type="EMBL" id="KAK9005829.1"/>
    </source>
</evidence>
<reference evidence="2 3" key="1">
    <citation type="journal article" date="2024" name="G3 (Bethesda)">
        <title>Genome assembly of Hibiscus sabdariffa L. provides insights into metabolisms of medicinal natural products.</title>
        <authorList>
            <person name="Kim T."/>
        </authorList>
    </citation>
    <scope>NUCLEOTIDE SEQUENCE [LARGE SCALE GENOMIC DNA]</scope>
    <source>
        <strain evidence="2">TK-2024</strain>
        <tissue evidence="2">Old leaves</tissue>
    </source>
</reference>
<gene>
    <name evidence="2" type="ORF">V6N11_043249</name>
</gene>
<dbReference type="InterPro" id="IPR012337">
    <property type="entry name" value="RNaseH-like_sf"/>
</dbReference>
<dbReference type="EMBL" id="JBBPBN010000030">
    <property type="protein sequence ID" value="KAK9005829.1"/>
    <property type="molecule type" value="Genomic_DNA"/>
</dbReference>
<dbReference type="PANTHER" id="PTHR47723">
    <property type="entry name" value="OS05G0353850 PROTEIN"/>
    <property type="match status" value="1"/>
</dbReference>
<comment type="caution">
    <text evidence="2">The sequence shown here is derived from an EMBL/GenBank/DDBJ whole genome shotgun (WGS) entry which is preliminary data.</text>
</comment>
<dbReference type="Pfam" id="PF13456">
    <property type="entry name" value="RVT_3"/>
    <property type="match status" value="1"/>
</dbReference>
<accession>A0ABR2QZB4</accession>
<dbReference type="InterPro" id="IPR036397">
    <property type="entry name" value="RNaseH_sf"/>
</dbReference>
<proteinExistence type="predicted"/>
<evidence type="ECO:0000259" key="1">
    <source>
        <dbReference type="Pfam" id="PF13456"/>
    </source>
</evidence>
<organism evidence="2 3">
    <name type="scientific">Hibiscus sabdariffa</name>
    <name type="common">roselle</name>
    <dbReference type="NCBI Taxonomy" id="183260"/>
    <lineage>
        <taxon>Eukaryota</taxon>
        <taxon>Viridiplantae</taxon>
        <taxon>Streptophyta</taxon>
        <taxon>Embryophyta</taxon>
        <taxon>Tracheophyta</taxon>
        <taxon>Spermatophyta</taxon>
        <taxon>Magnoliopsida</taxon>
        <taxon>eudicotyledons</taxon>
        <taxon>Gunneridae</taxon>
        <taxon>Pentapetalae</taxon>
        <taxon>rosids</taxon>
        <taxon>malvids</taxon>
        <taxon>Malvales</taxon>
        <taxon>Malvaceae</taxon>
        <taxon>Malvoideae</taxon>
        <taxon>Hibiscus</taxon>
    </lineage>
</organism>
<sequence length="118" mass="13458">MQKRLCFQQLLTDSPLSRTKKPYMGTLLQRMPIPYTPLTGFYRSIGIASTFNTELWAIYTGLQLAWDNGFQKVQIQSDCLEAVTTVQDDAAGSNSNSLVRAIAKLRRGHWYTEVKWIP</sequence>
<name>A0ABR2QZB4_9ROSI</name>
<dbReference type="SUPFAM" id="SSF53098">
    <property type="entry name" value="Ribonuclease H-like"/>
    <property type="match status" value="1"/>
</dbReference>
<dbReference type="InterPro" id="IPR053151">
    <property type="entry name" value="RNase_H-like"/>
</dbReference>
<keyword evidence="3" id="KW-1185">Reference proteome</keyword>
<evidence type="ECO:0000313" key="3">
    <source>
        <dbReference type="Proteomes" id="UP001396334"/>
    </source>
</evidence>
<dbReference type="Proteomes" id="UP001396334">
    <property type="component" value="Unassembled WGS sequence"/>
</dbReference>
<protein>
    <recommendedName>
        <fullName evidence="1">RNase H type-1 domain-containing protein</fullName>
    </recommendedName>
</protein>
<feature type="domain" description="RNase H type-1" evidence="1">
    <location>
        <begin position="48"/>
        <end position="118"/>
    </location>
</feature>
<dbReference type="Gene3D" id="3.30.420.10">
    <property type="entry name" value="Ribonuclease H-like superfamily/Ribonuclease H"/>
    <property type="match status" value="1"/>
</dbReference>
<dbReference type="InterPro" id="IPR044730">
    <property type="entry name" value="RNase_H-like_dom_plant"/>
</dbReference>